<dbReference type="Pfam" id="PF03023">
    <property type="entry name" value="MurJ"/>
    <property type="match status" value="1"/>
</dbReference>
<gene>
    <name evidence="9" type="ORF">S03H2_48749</name>
</gene>
<dbReference type="GO" id="GO:0005886">
    <property type="term" value="C:plasma membrane"/>
    <property type="evidence" value="ECO:0007669"/>
    <property type="project" value="UniProtKB-SubCell"/>
</dbReference>
<protein>
    <recommendedName>
        <fullName evidence="10">Polysaccharide biosynthesis protein C-terminal domain-containing protein</fullName>
    </recommendedName>
</protein>
<evidence type="ECO:0008006" key="10">
    <source>
        <dbReference type="Google" id="ProtNLM"/>
    </source>
</evidence>
<feature type="transmembrane region" description="Helical" evidence="8">
    <location>
        <begin position="152"/>
        <end position="172"/>
    </location>
</feature>
<feature type="transmembrane region" description="Helical" evidence="8">
    <location>
        <begin position="118"/>
        <end position="140"/>
    </location>
</feature>
<evidence type="ECO:0000313" key="9">
    <source>
        <dbReference type="EMBL" id="GAH66887.1"/>
    </source>
</evidence>
<feature type="transmembrane region" description="Helical" evidence="8">
    <location>
        <begin position="59"/>
        <end position="81"/>
    </location>
</feature>
<dbReference type="InterPro" id="IPR051050">
    <property type="entry name" value="Lipid_II_flippase_MurJ/MviN"/>
</dbReference>
<comment type="caution">
    <text evidence="9">The sequence shown here is derived from an EMBL/GenBank/DDBJ whole genome shotgun (WGS) entry which is preliminary data.</text>
</comment>
<keyword evidence="2" id="KW-1003">Cell membrane</keyword>
<evidence type="ECO:0000256" key="4">
    <source>
        <dbReference type="ARBA" id="ARBA00022960"/>
    </source>
</evidence>
<proteinExistence type="predicted"/>
<evidence type="ECO:0000256" key="6">
    <source>
        <dbReference type="ARBA" id="ARBA00022989"/>
    </source>
</evidence>
<feature type="transmembrane region" description="Helical" evidence="8">
    <location>
        <begin position="93"/>
        <end position="112"/>
    </location>
</feature>
<dbReference type="GO" id="GO:0034204">
    <property type="term" value="P:lipid translocation"/>
    <property type="evidence" value="ECO:0007669"/>
    <property type="project" value="TreeGrafter"/>
</dbReference>
<evidence type="ECO:0000256" key="5">
    <source>
        <dbReference type="ARBA" id="ARBA00022984"/>
    </source>
</evidence>
<comment type="subcellular location">
    <subcellularLocation>
        <location evidence="1">Cell membrane</location>
        <topology evidence="1">Multi-pass membrane protein</topology>
    </subcellularLocation>
</comment>
<accession>X1HBW8</accession>
<evidence type="ECO:0000256" key="3">
    <source>
        <dbReference type="ARBA" id="ARBA00022692"/>
    </source>
</evidence>
<dbReference type="GO" id="GO:0009252">
    <property type="term" value="P:peptidoglycan biosynthetic process"/>
    <property type="evidence" value="ECO:0007669"/>
    <property type="project" value="UniProtKB-KW"/>
</dbReference>
<evidence type="ECO:0000256" key="1">
    <source>
        <dbReference type="ARBA" id="ARBA00004651"/>
    </source>
</evidence>
<keyword evidence="6 8" id="KW-1133">Transmembrane helix</keyword>
<evidence type="ECO:0000256" key="8">
    <source>
        <dbReference type="SAM" id="Phobius"/>
    </source>
</evidence>
<dbReference type="InterPro" id="IPR004268">
    <property type="entry name" value="MurJ"/>
</dbReference>
<keyword evidence="3 8" id="KW-0812">Transmembrane</keyword>
<dbReference type="PANTHER" id="PTHR47019">
    <property type="entry name" value="LIPID II FLIPPASE MURJ"/>
    <property type="match status" value="1"/>
</dbReference>
<dbReference type="GO" id="GO:0015648">
    <property type="term" value="F:lipid-linked peptidoglycan transporter activity"/>
    <property type="evidence" value="ECO:0007669"/>
    <property type="project" value="TreeGrafter"/>
</dbReference>
<dbReference type="AlphaFoldDB" id="X1HBW8"/>
<organism evidence="9">
    <name type="scientific">marine sediment metagenome</name>
    <dbReference type="NCBI Taxonomy" id="412755"/>
    <lineage>
        <taxon>unclassified sequences</taxon>
        <taxon>metagenomes</taxon>
        <taxon>ecological metagenomes</taxon>
    </lineage>
</organism>
<feature type="transmembrane region" description="Helical" evidence="8">
    <location>
        <begin position="184"/>
        <end position="206"/>
    </location>
</feature>
<name>X1HBW8_9ZZZZ</name>
<dbReference type="EMBL" id="BARU01030756">
    <property type="protein sequence ID" value="GAH66887.1"/>
    <property type="molecule type" value="Genomic_DNA"/>
</dbReference>
<keyword evidence="7 8" id="KW-0472">Membrane</keyword>
<feature type="transmembrane region" description="Helical" evidence="8">
    <location>
        <begin position="21"/>
        <end position="47"/>
    </location>
</feature>
<reference evidence="9" key="1">
    <citation type="journal article" date="2014" name="Front. Microbiol.">
        <title>High frequency of phylogenetically diverse reductive dehalogenase-homologous genes in deep subseafloor sedimentary metagenomes.</title>
        <authorList>
            <person name="Kawai M."/>
            <person name="Futagami T."/>
            <person name="Toyoda A."/>
            <person name="Takaki Y."/>
            <person name="Nishi S."/>
            <person name="Hori S."/>
            <person name="Arai W."/>
            <person name="Tsubouchi T."/>
            <person name="Morono Y."/>
            <person name="Uchiyama I."/>
            <person name="Ito T."/>
            <person name="Fujiyama A."/>
            <person name="Inagaki F."/>
            <person name="Takami H."/>
        </authorList>
    </citation>
    <scope>NUCLEOTIDE SEQUENCE</scope>
    <source>
        <strain evidence="9">Expedition CK06-06</strain>
    </source>
</reference>
<dbReference type="PANTHER" id="PTHR47019:SF1">
    <property type="entry name" value="LIPID II FLIPPASE MURJ"/>
    <property type="match status" value="1"/>
</dbReference>
<sequence length="231" mass="25265">MARSWAENDLAKVREYFAKGVRIIMLTTFPIAAILAVLRVPIIQVVLERGAFDHRATVAVANVMLILLAGPFICGGLGNVVWKGFYISQKTRLSAGLSVTNVAIYIIVAYFLSKSFSYIGLAWAITIQSLLGILVGMIGMKFVYKGINGKNILANFLKILVACLLSGTFSYYSFHMFTLKATLILSVALAAIVASIVYSLSVIYLFKIDEAVAMKVKVADFFKSKLAFVPL</sequence>
<keyword evidence="4" id="KW-0133">Cell shape</keyword>
<evidence type="ECO:0000256" key="7">
    <source>
        <dbReference type="ARBA" id="ARBA00023136"/>
    </source>
</evidence>
<evidence type="ECO:0000256" key="2">
    <source>
        <dbReference type="ARBA" id="ARBA00022475"/>
    </source>
</evidence>
<keyword evidence="5" id="KW-0573">Peptidoglycan synthesis</keyword>
<dbReference type="GO" id="GO:0008360">
    <property type="term" value="P:regulation of cell shape"/>
    <property type="evidence" value="ECO:0007669"/>
    <property type="project" value="UniProtKB-KW"/>
</dbReference>